<keyword evidence="3" id="KW-1185">Reference proteome</keyword>
<name>A0A0H3C5Y3_CAUVN</name>
<dbReference type="HOGENOM" id="CLU_142189_0_3_5"/>
<dbReference type="PANTHER" id="PTHR37318">
    <property type="entry name" value="BSL7504 PROTEIN"/>
    <property type="match status" value="1"/>
</dbReference>
<dbReference type="OrthoDB" id="5521380at2"/>
<dbReference type="Proteomes" id="UP000001364">
    <property type="component" value="Chromosome"/>
</dbReference>
<dbReference type="InterPro" id="IPR027395">
    <property type="entry name" value="WH_DNA-bd_dom"/>
</dbReference>
<dbReference type="KEGG" id="ccs:CCNA_00924"/>
<dbReference type="PANTHER" id="PTHR37318:SF1">
    <property type="entry name" value="BSL7504 PROTEIN"/>
    <property type="match status" value="1"/>
</dbReference>
<organism evidence="2 3">
    <name type="scientific">Caulobacter vibrioides (strain NA1000 / CB15N)</name>
    <name type="common">Caulobacter crescentus</name>
    <dbReference type="NCBI Taxonomy" id="565050"/>
    <lineage>
        <taxon>Bacteria</taxon>
        <taxon>Pseudomonadati</taxon>
        <taxon>Pseudomonadota</taxon>
        <taxon>Alphaproteobacteria</taxon>
        <taxon>Caulobacterales</taxon>
        <taxon>Caulobacteraceae</taxon>
        <taxon>Caulobacter</taxon>
    </lineage>
</organism>
<feature type="domain" description="Winged helix DNA-binding" evidence="1">
    <location>
        <begin position="9"/>
        <end position="89"/>
    </location>
</feature>
<dbReference type="PhylomeDB" id="A0A0H3C5Y3"/>
<gene>
    <name evidence="2" type="ordered locus">CCNA_00924</name>
</gene>
<dbReference type="SUPFAM" id="SSF46785">
    <property type="entry name" value="Winged helix' DNA-binding domain"/>
    <property type="match status" value="1"/>
</dbReference>
<sequence length="92" mass="10248">MDEIIHQSLRLKIMATLAATPDEAVEFKRLRSVTQATDGNLGRQLQTLAEAGYIELIKDYANNRPRTRALLTPKGAKAFADHVAYLDALLRP</sequence>
<dbReference type="AlphaFoldDB" id="A0A0H3C5Y3"/>
<dbReference type="Gene3D" id="1.10.10.10">
    <property type="entry name" value="Winged helix-like DNA-binding domain superfamily/Winged helix DNA-binding domain"/>
    <property type="match status" value="1"/>
</dbReference>
<accession>A0A0H3C5Y3</accession>
<protein>
    <submittedName>
        <fullName evidence="2">MarR/EmrR family transcriptional regulator</fullName>
    </submittedName>
</protein>
<dbReference type="EMBL" id="CP001340">
    <property type="protein sequence ID" value="ACL94389.1"/>
    <property type="molecule type" value="Genomic_DNA"/>
</dbReference>
<evidence type="ECO:0000313" key="2">
    <source>
        <dbReference type="EMBL" id="ACL94389.1"/>
    </source>
</evidence>
<evidence type="ECO:0000313" key="3">
    <source>
        <dbReference type="Proteomes" id="UP000001364"/>
    </source>
</evidence>
<dbReference type="Pfam" id="PF13601">
    <property type="entry name" value="HTH_34"/>
    <property type="match status" value="1"/>
</dbReference>
<dbReference type="RefSeq" id="YP_002516297.1">
    <property type="nucleotide sequence ID" value="NC_011916.1"/>
</dbReference>
<reference evidence="2 3" key="1">
    <citation type="journal article" date="2010" name="J. Bacteriol.">
        <title>The genetic basis of laboratory adaptation in Caulobacter crescentus.</title>
        <authorList>
            <person name="Marks M.E."/>
            <person name="Castro-Rojas C.M."/>
            <person name="Teiling C."/>
            <person name="Du L."/>
            <person name="Kapatral V."/>
            <person name="Walunas T.L."/>
            <person name="Crosson S."/>
        </authorList>
    </citation>
    <scope>NUCLEOTIDE SEQUENCE [LARGE SCALE GENOMIC DNA]</scope>
    <source>
        <strain evidence="3">NA1000 / CB15N</strain>
    </source>
</reference>
<evidence type="ECO:0000259" key="1">
    <source>
        <dbReference type="Pfam" id="PF13601"/>
    </source>
</evidence>
<dbReference type="InterPro" id="IPR036388">
    <property type="entry name" value="WH-like_DNA-bd_sf"/>
</dbReference>
<dbReference type="SMR" id="A0A0H3C5Y3"/>
<dbReference type="GeneID" id="7329965"/>
<dbReference type="PATRIC" id="fig|565050.3.peg.910"/>
<dbReference type="RefSeq" id="WP_010918765.1">
    <property type="nucleotide sequence ID" value="NC_011916.1"/>
</dbReference>
<dbReference type="InterPro" id="IPR036390">
    <property type="entry name" value="WH_DNA-bd_sf"/>
</dbReference>
<proteinExistence type="predicted"/>